<accession>A0A9P9X1K9</accession>
<dbReference type="EMBL" id="SDAQ01000186">
    <property type="protein sequence ID" value="KAI3531393.1"/>
    <property type="molecule type" value="Genomic_DNA"/>
</dbReference>
<dbReference type="OrthoDB" id="4847521at2759"/>
<keyword evidence="1" id="KW-0175">Coiled coil</keyword>
<proteinExistence type="predicted"/>
<dbReference type="Proteomes" id="UP001056436">
    <property type="component" value="Unassembled WGS sequence"/>
</dbReference>
<protein>
    <submittedName>
        <fullName evidence="3">Uncharacterized protein</fullName>
    </submittedName>
</protein>
<comment type="caution">
    <text evidence="3">The sequence shown here is derived from an EMBL/GenBank/DDBJ whole genome shotgun (WGS) entry which is preliminary data.</text>
</comment>
<feature type="coiled-coil region" evidence="1">
    <location>
        <begin position="154"/>
        <end position="181"/>
    </location>
</feature>
<evidence type="ECO:0000256" key="1">
    <source>
        <dbReference type="SAM" id="Coils"/>
    </source>
</evidence>
<evidence type="ECO:0000313" key="3">
    <source>
        <dbReference type="EMBL" id="KAI3531393.1"/>
    </source>
</evidence>
<feature type="region of interest" description="Disordered" evidence="2">
    <location>
        <begin position="34"/>
        <end position="56"/>
    </location>
</feature>
<evidence type="ECO:0000313" key="4">
    <source>
        <dbReference type="Proteomes" id="UP001056436"/>
    </source>
</evidence>
<reference evidence="3" key="1">
    <citation type="submission" date="2019-01" db="EMBL/GenBank/DDBJ databases">
        <title>Colletotrichum abscissum LGMF1257.</title>
        <authorList>
            <person name="Baroncelli R."/>
        </authorList>
    </citation>
    <scope>NUCLEOTIDE SEQUENCE</scope>
    <source>
        <strain evidence="3">Ca142</strain>
    </source>
</reference>
<evidence type="ECO:0000256" key="2">
    <source>
        <dbReference type="SAM" id="MobiDB-lite"/>
    </source>
</evidence>
<gene>
    <name evidence="3" type="ORF">CABS02_14186</name>
</gene>
<name>A0A9P9X1K9_9PEZI</name>
<keyword evidence="4" id="KW-1185">Reference proteome</keyword>
<dbReference type="AlphaFoldDB" id="A0A9P9X1K9"/>
<organism evidence="3 4">
    <name type="scientific">Colletotrichum abscissum</name>
    <dbReference type="NCBI Taxonomy" id="1671311"/>
    <lineage>
        <taxon>Eukaryota</taxon>
        <taxon>Fungi</taxon>
        <taxon>Dikarya</taxon>
        <taxon>Ascomycota</taxon>
        <taxon>Pezizomycotina</taxon>
        <taxon>Sordariomycetes</taxon>
        <taxon>Hypocreomycetidae</taxon>
        <taxon>Glomerellales</taxon>
        <taxon>Glomerellaceae</taxon>
        <taxon>Colletotrichum</taxon>
        <taxon>Colletotrichum acutatum species complex</taxon>
    </lineage>
</organism>
<feature type="coiled-coil region" evidence="1">
    <location>
        <begin position="59"/>
        <end position="121"/>
    </location>
</feature>
<dbReference type="SUPFAM" id="SSF57997">
    <property type="entry name" value="Tropomyosin"/>
    <property type="match status" value="1"/>
</dbReference>
<sequence length="187" mass="21210">MVLTNIVEDLGKSAYTVISEVLEDIVQATVQQNDEGVPTPSATPPSDNASSVLPQTQEEKDITADINKLQNQYELLSQRMSSFEKTLDNAEKKRKKLVKIRKGLERKLDASKSDIHSLEHKISCAEIDSNGLEVLLEVETSESWGAKTRRAIHLKKIEKNVDELDRFIERYEERQRSLDDKAKDSNN</sequence>
<feature type="compositionally biased region" description="Polar residues" evidence="2">
    <location>
        <begin position="44"/>
        <end position="56"/>
    </location>
</feature>